<dbReference type="Proteomes" id="UP000287177">
    <property type="component" value="Unassembled WGS sequence"/>
</dbReference>
<evidence type="ECO:0000256" key="2">
    <source>
        <dbReference type="ARBA" id="ARBA00023125"/>
    </source>
</evidence>
<evidence type="ECO:0000259" key="4">
    <source>
        <dbReference type="PROSITE" id="PS51077"/>
    </source>
</evidence>
<organism evidence="6 7">
    <name type="scientific">Mycolicibacterium elephantis DSM 44368</name>
    <dbReference type="NCBI Taxonomy" id="1335622"/>
    <lineage>
        <taxon>Bacteria</taxon>
        <taxon>Bacillati</taxon>
        <taxon>Actinomycetota</taxon>
        <taxon>Actinomycetes</taxon>
        <taxon>Mycobacteriales</taxon>
        <taxon>Mycobacteriaceae</taxon>
        <taxon>Mycolicibacterium</taxon>
    </lineage>
</organism>
<dbReference type="PANTHER" id="PTHR30136:SF24">
    <property type="entry name" value="HTH-TYPE TRANSCRIPTIONAL REPRESSOR ALLR"/>
    <property type="match status" value="1"/>
</dbReference>
<dbReference type="SMART" id="SM00346">
    <property type="entry name" value="HTH_ICLR"/>
    <property type="match status" value="1"/>
</dbReference>
<evidence type="ECO:0000259" key="5">
    <source>
        <dbReference type="PROSITE" id="PS51078"/>
    </source>
</evidence>
<keyword evidence="7" id="KW-1185">Reference proteome</keyword>
<dbReference type="PANTHER" id="PTHR30136">
    <property type="entry name" value="HELIX-TURN-HELIX TRANSCRIPTIONAL REGULATOR, ICLR FAMILY"/>
    <property type="match status" value="1"/>
</dbReference>
<reference evidence="6 7" key="1">
    <citation type="submission" date="2013-06" db="EMBL/GenBank/DDBJ databases">
        <title>The draft sequence of the Mycobacterium elephantis genome.</title>
        <authorList>
            <person name="Pettersson F.B."/>
            <person name="Das S."/>
            <person name="Dasgupta S."/>
            <person name="Bhattacharya A."/>
            <person name="Kirsebom L.A."/>
        </authorList>
    </citation>
    <scope>NUCLEOTIDE SEQUENCE [LARGE SCALE GENOMIC DNA]</scope>
    <source>
        <strain evidence="6 7">DSM 44368</strain>
    </source>
</reference>
<dbReference type="InterPro" id="IPR005471">
    <property type="entry name" value="Tscrpt_reg_IclR_N"/>
</dbReference>
<dbReference type="GO" id="GO:0003700">
    <property type="term" value="F:DNA-binding transcription factor activity"/>
    <property type="evidence" value="ECO:0007669"/>
    <property type="project" value="TreeGrafter"/>
</dbReference>
<evidence type="ECO:0000256" key="1">
    <source>
        <dbReference type="ARBA" id="ARBA00023015"/>
    </source>
</evidence>
<keyword evidence="2" id="KW-0238">DNA-binding</keyword>
<dbReference type="InterPro" id="IPR036390">
    <property type="entry name" value="WH_DNA-bd_sf"/>
</dbReference>
<dbReference type="GO" id="GO:0003677">
    <property type="term" value="F:DNA binding"/>
    <property type="evidence" value="ECO:0007669"/>
    <property type="project" value="UniProtKB-KW"/>
</dbReference>
<evidence type="ECO:0000256" key="3">
    <source>
        <dbReference type="ARBA" id="ARBA00023163"/>
    </source>
</evidence>
<feature type="domain" description="HTH iclR-type" evidence="4">
    <location>
        <begin position="12"/>
        <end position="72"/>
    </location>
</feature>
<dbReference type="Gene3D" id="3.30.450.40">
    <property type="match status" value="1"/>
</dbReference>
<dbReference type="RefSeq" id="WP_128108923.1">
    <property type="nucleotide sequence ID" value="NZ_ATDN01000017.1"/>
</dbReference>
<dbReference type="InterPro" id="IPR029016">
    <property type="entry name" value="GAF-like_dom_sf"/>
</dbReference>
<keyword evidence="3" id="KW-0804">Transcription</keyword>
<dbReference type="SUPFAM" id="SSF55781">
    <property type="entry name" value="GAF domain-like"/>
    <property type="match status" value="1"/>
</dbReference>
<name>A0A439DTA7_9MYCO</name>
<dbReference type="SUPFAM" id="SSF46785">
    <property type="entry name" value="Winged helix' DNA-binding domain"/>
    <property type="match status" value="1"/>
</dbReference>
<dbReference type="PROSITE" id="PS51077">
    <property type="entry name" value="HTH_ICLR"/>
    <property type="match status" value="1"/>
</dbReference>
<dbReference type="InterPro" id="IPR014757">
    <property type="entry name" value="Tscrpt_reg_IclR_C"/>
</dbReference>
<dbReference type="GO" id="GO:0045892">
    <property type="term" value="P:negative regulation of DNA-templated transcription"/>
    <property type="evidence" value="ECO:0007669"/>
    <property type="project" value="TreeGrafter"/>
</dbReference>
<dbReference type="Pfam" id="PF09339">
    <property type="entry name" value="HTH_IclR"/>
    <property type="match status" value="1"/>
</dbReference>
<proteinExistence type="predicted"/>
<evidence type="ECO:0000313" key="6">
    <source>
        <dbReference type="EMBL" id="RWA19655.1"/>
    </source>
</evidence>
<evidence type="ECO:0008006" key="8">
    <source>
        <dbReference type="Google" id="ProtNLM"/>
    </source>
</evidence>
<feature type="domain" description="IclR-ED" evidence="5">
    <location>
        <begin position="66"/>
        <end position="260"/>
    </location>
</feature>
<keyword evidence="1" id="KW-0805">Transcription regulation</keyword>
<evidence type="ECO:0000313" key="7">
    <source>
        <dbReference type="Proteomes" id="UP000287177"/>
    </source>
</evidence>
<comment type="caution">
    <text evidence="6">The sequence shown here is derived from an EMBL/GenBank/DDBJ whole genome shotgun (WGS) entry which is preliminary data.</text>
</comment>
<accession>A0A439DTA7</accession>
<dbReference type="InterPro" id="IPR050707">
    <property type="entry name" value="HTH_MetabolicPath_Reg"/>
</dbReference>
<dbReference type="Pfam" id="PF01614">
    <property type="entry name" value="IclR_C"/>
    <property type="match status" value="1"/>
</dbReference>
<dbReference type="Gene3D" id="1.10.10.10">
    <property type="entry name" value="Winged helix-like DNA-binding domain superfamily/Winged helix DNA-binding domain"/>
    <property type="match status" value="1"/>
</dbReference>
<protein>
    <recommendedName>
        <fullName evidence="8">IclR family transcriptional regulator</fullName>
    </recommendedName>
</protein>
<dbReference type="AlphaFoldDB" id="A0A439DTA7"/>
<sequence length="260" mass="28052">MTTESAGSPTLIQSLQRGMRLVEAVAEHSALTARELSDRTGIVLPTTYHLLRTLVHEGYLRRSADGRYSLGDQMTSVTQLETRARSLRMVRAAMTELAAQARGDVTLGMLRGADIVVTDFVAGPCPQRFECWPGLIIPGHATAIGKNILSRLPGQRREHYLATHPLAALTTHTVTTSWRLEQELTPVTVNHSDQQYHYGITCAATAVHDGIQYRALGIAFGSNRAARAVARVDELIGQAAAQISDAMLLSASGDDAAVAI</sequence>
<dbReference type="InterPro" id="IPR036388">
    <property type="entry name" value="WH-like_DNA-bd_sf"/>
</dbReference>
<dbReference type="EMBL" id="ATDN01000017">
    <property type="protein sequence ID" value="RWA19655.1"/>
    <property type="molecule type" value="Genomic_DNA"/>
</dbReference>
<gene>
    <name evidence="6" type="ORF">MELE44368_20150</name>
</gene>
<dbReference type="PROSITE" id="PS51078">
    <property type="entry name" value="ICLR_ED"/>
    <property type="match status" value="1"/>
</dbReference>